<sequence>MPVLSLRRKDPELESRDSDGHTPLIRAAWQGNAAAVQQLLDKGAKTESTDAKQGRTPLSFAALGGHVAIVRLLLDNGAKIEAKDDNSQTPLSWAAWGGDDATLRLLISRGAKIESKDKKQGRTPLSFAAWAGSEAAVRVLIDHGAEIEAKDNNGRTPTWWADWGGHVAVVRLLTRSPSSAAAINSQQVSHRLGLWKENASRVLASSAQQRRDEFKFVWESSEGKHPKLISLCEACRSVNLSVSDFTGVDINSNRQSISGAKIIKTASLAAIKAAQNCSLCRLVAFALEDSRSEWSALDGRDLDDSSLEVHVRLLRFPWLVSGPFNVLDLRTAQPFHSTSFGLQLFPSEAQGRLIGRSLGPQVSIPLVKRWVAKCMEFHGQDCGQSKSHRFREIESMMLAVDVQKERIVAITANDEYLVLSYVWGKIKSLSLRKENFKNLQQPGGLSASFKHLPRTIQDAITVTKQLGHRYIWIDSLCIVQDDVEFKSKIIDKMDLVYGNAFMTLIAASGSDSNSGLPGIGTSFRTSEQQFADISQDLRLIYARTHNALLEMIWASRAWTYVALPS</sequence>
<feature type="compositionally biased region" description="Basic and acidic residues" evidence="4">
    <location>
        <begin position="7"/>
        <end position="20"/>
    </location>
</feature>
<dbReference type="Pfam" id="PF12796">
    <property type="entry name" value="Ank_2"/>
    <property type="match status" value="1"/>
</dbReference>
<dbReference type="InterPro" id="IPR002110">
    <property type="entry name" value="Ankyrin_rpt"/>
</dbReference>
<feature type="repeat" description="ANK" evidence="3">
    <location>
        <begin position="120"/>
        <end position="152"/>
    </location>
</feature>
<dbReference type="Proteomes" id="UP000054481">
    <property type="component" value="Unassembled WGS sequence"/>
</dbReference>
<dbReference type="Pfam" id="PF06985">
    <property type="entry name" value="HET"/>
    <property type="match status" value="1"/>
</dbReference>
<dbReference type="Gene3D" id="1.25.40.20">
    <property type="entry name" value="Ankyrin repeat-containing domain"/>
    <property type="match status" value="3"/>
</dbReference>
<reference evidence="6 7" key="1">
    <citation type="journal article" date="2014" name="Genome Biol. Evol.">
        <title>Comparative genomics and transcriptomics analyses reveal divergent lifestyle features of nematode endoparasitic fungus Hirsutella minnesotensis.</title>
        <authorList>
            <person name="Lai Y."/>
            <person name="Liu K."/>
            <person name="Zhang X."/>
            <person name="Zhang X."/>
            <person name="Li K."/>
            <person name="Wang N."/>
            <person name="Shu C."/>
            <person name="Wu Y."/>
            <person name="Wang C."/>
            <person name="Bushley K.E."/>
            <person name="Xiang M."/>
            <person name="Liu X."/>
        </authorList>
    </citation>
    <scope>NUCLEOTIDE SEQUENCE [LARGE SCALE GENOMIC DNA]</scope>
    <source>
        <strain evidence="6 7">3608</strain>
    </source>
</reference>
<keyword evidence="1" id="KW-0677">Repeat</keyword>
<dbReference type="SMART" id="SM00248">
    <property type="entry name" value="ANK"/>
    <property type="match status" value="5"/>
</dbReference>
<evidence type="ECO:0000256" key="1">
    <source>
        <dbReference type="ARBA" id="ARBA00022737"/>
    </source>
</evidence>
<dbReference type="PANTHER" id="PTHR23206">
    <property type="entry name" value="MASK PROTEIN"/>
    <property type="match status" value="1"/>
</dbReference>
<keyword evidence="2 3" id="KW-0040">ANK repeat</keyword>
<dbReference type="AlphaFoldDB" id="A0A0F7ZHT3"/>
<dbReference type="PANTHER" id="PTHR23206:SF7">
    <property type="entry name" value="PROTEIN KINASE DOMAIN-CONTAINING PROTEIN"/>
    <property type="match status" value="1"/>
</dbReference>
<dbReference type="InterPro" id="IPR051631">
    <property type="entry name" value="Ankyrin-KH/SAM_domain"/>
</dbReference>
<evidence type="ECO:0000256" key="3">
    <source>
        <dbReference type="PROSITE-ProRule" id="PRU00023"/>
    </source>
</evidence>
<feature type="repeat" description="ANK" evidence="3">
    <location>
        <begin position="19"/>
        <end position="51"/>
    </location>
</feature>
<dbReference type="Pfam" id="PF00023">
    <property type="entry name" value="Ank"/>
    <property type="match status" value="1"/>
</dbReference>
<dbReference type="PRINTS" id="PR01415">
    <property type="entry name" value="ANKYRIN"/>
</dbReference>
<dbReference type="SUPFAM" id="SSF48403">
    <property type="entry name" value="Ankyrin repeat"/>
    <property type="match status" value="1"/>
</dbReference>
<evidence type="ECO:0000313" key="7">
    <source>
        <dbReference type="Proteomes" id="UP000054481"/>
    </source>
</evidence>
<name>A0A0F7ZHT3_9HYPO</name>
<protein>
    <recommendedName>
        <fullName evidence="5">Heterokaryon incompatibility domain-containing protein</fullName>
    </recommendedName>
</protein>
<gene>
    <name evidence="6" type="ORF">HIM_12651</name>
</gene>
<dbReference type="OrthoDB" id="4927884at2759"/>
<feature type="repeat" description="ANK" evidence="3">
    <location>
        <begin position="53"/>
        <end position="85"/>
    </location>
</feature>
<evidence type="ECO:0000256" key="2">
    <source>
        <dbReference type="ARBA" id="ARBA00023043"/>
    </source>
</evidence>
<keyword evidence="7" id="KW-1185">Reference proteome</keyword>
<feature type="domain" description="Heterokaryon incompatibility" evidence="5">
    <location>
        <begin position="416"/>
        <end position="560"/>
    </location>
</feature>
<evidence type="ECO:0000259" key="5">
    <source>
        <dbReference type="Pfam" id="PF06985"/>
    </source>
</evidence>
<dbReference type="PROSITE" id="PS50297">
    <property type="entry name" value="ANK_REP_REGION"/>
    <property type="match status" value="4"/>
</dbReference>
<dbReference type="GO" id="GO:0005737">
    <property type="term" value="C:cytoplasm"/>
    <property type="evidence" value="ECO:0007669"/>
    <property type="project" value="TreeGrafter"/>
</dbReference>
<feature type="repeat" description="ANK" evidence="3">
    <location>
        <begin position="86"/>
        <end position="118"/>
    </location>
</feature>
<evidence type="ECO:0000256" key="4">
    <source>
        <dbReference type="SAM" id="MobiDB-lite"/>
    </source>
</evidence>
<dbReference type="InterPro" id="IPR010730">
    <property type="entry name" value="HET"/>
</dbReference>
<feature type="region of interest" description="Disordered" evidence="4">
    <location>
        <begin position="1"/>
        <end position="21"/>
    </location>
</feature>
<dbReference type="PROSITE" id="PS50088">
    <property type="entry name" value="ANK_REPEAT"/>
    <property type="match status" value="4"/>
</dbReference>
<accession>A0A0F7ZHT3</accession>
<evidence type="ECO:0000313" key="6">
    <source>
        <dbReference type="EMBL" id="KJZ67960.1"/>
    </source>
</evidence>
<proteinExistence type="predicted"/>
<dbReference type="EMBL" id="KQ031137">
    <property type="protein sequence ID" value="KJZ67960.1"/>
    <property type="molecule type" value="Genomic_DNA"/>
</dbReference>
<organism evidence="6 7">
    <name type="scientific">Hirsutella minnesotensis 3608</name>
    <dbReference type="NCBI Taxonomy" id="1043627"/>
    <lineage>
        <taxon>Eukaryota</taxon>
        <taxon>Fungi</taxon>
        <taxon>Dikarya</taxon>
        <taxon>Ascomycota</taxon>
        <taxon>Pezizomycotina</taxon>
        <taxon>Sordariomycetes</taxon>
        <taxon>Hypocreomycetidae</taxon>
        <taxon>Hypocreales</taxon>
        <taxon>Ophiocordycipitaceae</taxon>
        <taxon>Hirsutella</taxon>
    </lineage>
</organism>
<dbReference type="InterPro" id="IPR036770">
    <property type="entry name" value="Ankyrin_rpt-contain_sf"/>
</dbReference>